<dbReference type="SUPFAM" id="SSF48208">
    <property type="entry name" value="Six-hairpin glycosidases"/>
    <property type="match status" value="1"/>
</dbReference>
<feature type="domain" description="Alpha-L-rhamnosidase C-terminal" evidence="7">
    <location>
        <begin position="754"/>
        <end position="818"/>
    </location>
</feature>
<accession>A0A6G4TTH7</accession>
<evidence type="ECO:0000259" key="5">
    <source>
        <dbReference type="Pfam" id="PF08531"/>
    </source>
</evidence>
<keyword evidence="9" id="KW-1185">Reference proteome</keyword>
<dbReference type="InterPro" id="IPR035398">
    <property type="entry name" value="Bac_rhamnosid_C"/>
</dbReference>
<dbReference type="InterPro" id="IPR008902">
    <property type="entry name" value="Rhamnosid_concanavalin"/>
</dbReference>
<name>A0A6G4TTH7_9ACTN</name>
<evidence type="ECO:0000259" key="7">
    <source>
        <dbReference type="Pfam" id="PF17390"/>
    </source>
</evidence>
<organism evidence="8 9">
    <name type="scientific">Streptomyces coryli</name>
    <dbReference type="NCBI Taxonomy" id="1128680"/>
    <lineage>
        <taxon>Bacteria</taxon>
        <taxon>Bacillati</taxon>
        <taxon>Actinomycetota</taxon>
        <taxon>Actinomycetes</taxon>
        <taxon>Kitasatosporales</taxon>
        <taxon>Streptomycetaceae</taxon>
        <taxon>Streptomyces</taxon>
    </lineage>
</organism>
<feature type="non-terminal residue" evidence="8">
    <location>
        <position position="1"/>
    </location>
</feature>
<evidence type="ECO:0000259" key="4">
    <source>
        <dbReference type="Pfam" id="PF05592"/>
    </source>
</evidence>
<sequence length="834" mass="90504">PPDLSWRPAANAQHAYRIQVATTPDLLTHNTPDLWDSGQVTAPHSTSVPYAGKPLAAAQRAHWRVRVWDEHGEPSAWSATATWETGLPTAADWAGARWVTAPEWAPPATDAHDPERALPLLARDFELPRPVVKARLYATALGLYVPTLNGRPIAAAVLEPANTAYDKRLLYTTYDVTHALTPGPNTLGCLLAGGLAHVPDVPGRYQKLRVDYGLPRLLALLRVEHDDGSVTTIGTDEQWRTAPGPVTVSDWFGGEDHDARREHPGWDAPGADLTGWQPVVTAPASDAQLSAIAHPPVEAVDELTPTTITQPQPGIYVADFGTNIAGRPELRVTGPADTTVTLRPAELLHDDGTVNQRFTGRPCYDAYTLKGAATPETWQPQTVYHGFRYVQIEGLPHPADHDTVRAHVLRAANHPAGGFSCSDELLSAVHRITDRAVQSNMYSLLTDCPHREKLGWLEQAHLVFPAVANNYDVAAYFRKLVRDMADAQTDTGLVPSIAPEYKVFEDKFRDDPNWGGAIILTPWQLYRTYGDTATLRTHYPHMRRYLDHLASRADGDGLLTHGLGDWMAFDMTTPKAVTATFGYGRAAAALSRIAAVLGDTDGERTYAALAERLRRAFHDAFFDPAGHTYATGSQAADALAFDLGAVPEAERDAVLAHLVDSVRAAGDHVTVGEIALPSLLRVLSAYGRDDVVYDLVSRTDSPSYGYQVVHGATALTERWDGPTRGSSQNHLMLGAIEEWFYGSLAGIGQAADSVAFARIVIRPTPVGDLSHADAWYDTPRGRVRSSWQRSADGGFTLDVTVPPGAPARIELPLPDGGRAIHEAAPGTRRFTAPA</sequence>
<reference evidence="8 9" key="1">
    <citation type="submission" date="2020-02" db="EMBL/GenBank/DDBJ databases">
        <title>Whole-genome analyses of novel actinobacteria.</title>
        <authorList>
            <person name="Sahin N."/>
        </authorList>
    </citation>
    <scope>NUCLEOTIDE SEQUENCE [LARGE SCALE GENOMIC DNA]</scope>
    <source>
        <strain evidence="8 9">A7024</strain>
    </source>
</reference>
<protein>
    <recommendedName>
        <fullName evidence="2">alpha-L-rhamnosidase</fullName>
        <ecNumber evidence="2">3.2.1.40</ecNumber>
    </recommendedName>
</protein>
<dbReference type="PANTHER" id="PTHR33307">
    <property type="entry name" value="ALPHA-RHAMNOSIDASE (EUROFUNG)"/>
    <property type="match status" value="1"/>
</dbReference>
<dbReference type="Proteomes" id="UP000481583">
    <property type="component" value="Unassembled WGS sequence"/>
</dbReference>
<dbReference type="AlphaFoldDB" id="A0A6G4TTH7"/>
<proteinExistence type="predicted"/>
<dbReference type="InterPro" id="IPR013783">
    <property type="entry name" value="Ig-like_fold"/>
</dbReference>
<evidence type="ECO:0000256" key="1">
    <source>
        <dbReference type="ARBA" id="ARBA00001445"/>
    </source>
</evidence>
<gene>
    <name evidence="8" type="ORF">G5C51_02465</name>
</gene>
<dbReference type="InterPro" id="IPR008928">
    <property type="entry name" value="6-hairpin_glycosidase_sf"/>
</dbReference>
<comment type="catalytic activity">
    <reaction evidence="1">
        <text>Hydrolysis of terminal non-reducing alpha-L-rhamnose residues in alpha-L-rhamnosides.</text>
        <dbReference type="EC" id="3.2.1.40"/>
    </reaction>
</comment>
<dbReference type="Gene3D" id="2.60.420.10">
    <property type="entry name" value="Maltose phosphorylase, domain 3"/>
    <property type="match status" value="1"/>
</dbReference>
<dbReference type="Gene3D" id="1.50.10.10">
    <property type="match status" value="1"/>
</dbReference>
<dbReference type="EC" id="3.2.1.40" evidence="2"/>
<evidence type="ECO:0000313" key="9">
    <source>
        <dbReference type="Proteomes" id="UP000481583"/>
    </source>
</evidence>
<dbReference type="Gene3D" id="2.60.120.260">
    <property type="entry name" value="Galactose-binding domain-like"/>
    <property type="match status" value="2"/>
</dbReference>
<dbReference type="GO" id="GO:0030596">
    <property type="term" value="F:alpha-L-rhamnosidase activity"/>
    <property type="evidence" value="ECO:0007669"/>
    <property type="project" value="UniProtKB-EC"/>
</dbReference>
<dbReference type="GO" id="GO:0005975">
    <property type="term" value="P:carbohydrate metabolic process"/>
    <property type="evidence" value="ECO:0007669"/>
    <property type="project" value="InterPro"/>
</dbReference>
<dbReference type="Pfam" id="PF08531">
    <property type="entry name" value="Bac_rhamnosid_N"/>
    <property type="match status" value="1"/>
</dbReference>
<comment type="caution">
    <text evidence="8">The sequence shown here is derived from an EMBL/GenBank/DDBJ whole genome shotgun (WGS) entry which is preliminary data.</text>
</comment>
<dbReference type="InterPro" id="IPR016007">
    <property type="entry name" value="Alpha_rhamnosid"/>
</dbReference>
<dbReference type="Gene3D" id="2.60.40.10">
    <property type="entry name" value="Immunoglobulins"/>
    <property type="match status" value="1"/>
</dbReference>
<dbReference type="EMBL" id="JAAKZV010000005">
    <property type="protein sequence ID" value="NGN62766.1"/>
    <property type="molecule type" value="Genomic_DNA"/>
</dbReference>
<feature type="domain" description="Bacterial alpha-L-rhamnosidase N-terminal" evidence="5">
    <location>
        <begin position="131"/>
        <end position="299"/>
    </location>
</feature>
<dbReference type="PANTHER" id="PTHR33307:SF11">
    <property type="entry name" value="ALPHA-L-RHAMNOSIDASE"/>
    <property type="match status" value="1"/>
</dbReference>
<dbReference type="Pfam" id="PF17389">
    <property type="entry name" value="Bac_rhamnosid6H"/>
    <property type="match status" value="1"/>
</dbReference>
<dbReference type="PIRSF" id="PIRSF010631">
    <property type="entry name" value="A-rhamnsds"/>
    <property type="match status" value="1"/>
</dbReference>
<feature type="domain" description="Alpha-L-rhamnosidase concanavalin-like" evidence="4">
    <location>
        <begin position="312"/>
        <end position="408"/>
    </location>
</feature>
<evidence type="ECO:0000313" key="8">
    <source>
        <dbReference type="EMBL" id="NGN62766.1"/>
    </source>
</evidence>
<evidence type="ECO:0000256" key="3">
    <source>
        <dbReference type="ARBA" id="ARBA00022801"/>
    </source>
</evidence>
<dbReference type="InterPro" id="IPR012341">
    <property type="entry name" value="6hp_glycosidase-like_sf"/>
</dbReference>
<dbReference type="InterPro" id="IPR013737">
    <property type="entry name" value="Bac_rhamnosid_N"/>
</dbReference>
<keyword evidence="3 8" id="KW-0378">Hydrolase</keyword>
<dbReference type="InterPro" id="IPR035396">
    <property type="entry name" value="Bac_rhamnosid6H"/>
</dbReference>
<feature type="domain" description="Alpha-L-rhamnosidase six-hairpin glycosidase" evidence="6">
    <location>
        <begin position="416"/>
        <end position="742"/>
    </location>
</feature>
<evidence type="ECO:0000259" key="6">
    <source>
        <dbReference type="Pfam" id="PF17389"/>
    </source>
</evidence>
<dbReference type="Pfam" id="PF17390">
    <property type="entry name" value="Bac_rhamnosid_C"/>
    <property type="match status" value="1"/>
</dbReference>
<dbReference type="Pfam" id="PF25788">
    <property type="entry name" value="Ig_Rha78A_N"/>
    <property type="match status" value="1"/>
</dbReference>
<dbReference type="RefSeq" id="WP_165230778.1">
    <property type="nucleotide sequence ID" value="NZ_JAAKZV010000005.1"/>
</dbReference>
<dbReference type="Pfam" id="PF05592">
    <property type="entry name" value="Bac_rhamnosid"/>
    <property type="match status" value="1"/>
</dbReference>
<evidence type="ECO:0000256" key="2">
    <source>
        <dbReference type="ARBA" id="ARBA00012652"/>
    </source>
</evidence>